<keyword evidence="2" id="KW-1185">Reference proteome</keyword>
<dbReference type="Proteomes" id="UP001498398">
    <property type="component" value="Unassembled WGS sequence"/>
</dbReference>
<protein>
    <submittedName>
        <fullName evidence="1">Uncharacterized protein</fullName>
    </submittedName>
</protein>
<evidence type="ECO:0000313" key="1">
    <source>
        <dbReference type="EMBL" id="KAK7468905.1"/>
    </source>
</evidence>
<name>A0ABR1K041_9AGAR</name>
<comment type="caution">
    <text evidence="1">The sequence shown here is derived from an EMBL/GenBank/DDBJ whole genome shotgun (WGS) entry which is preliminary data.</text>
</comment>
<organism evidence="1 2">
    <name type="scientific">Marasmiellus scandens</name>
    <dbReference type="NCBI Taxonomy" id="2682957"/>
    <lineage>
        <taxon>Eukaryota</taxon>
        <taxon>Fungi</taxon>
        <taxon>Dikarya</taxon>
        <taxon>Basidiomycota</taxon>
        <taxon>Agaricomycotina</taxon>
        <taxon>Agaricomycetes</taxon>
        <taxon>Agaricomycetidae</taxon>
        <taxon>Agaricales</taxon>
        <taxon>Marasmiineae</taxon>
        <taxon>Omphalotaceae</taxon>
        <taxon>Marasmiellus</taxon>
    </lineage>
</organism>
<proteinExistence type="predicted"/>
<gene>
    <name evidence="1" type="ORF">VKT23_003402</name>
</gene>
<reference evidence="1 2" key="1">
    <citation type="submission" date="2024-01" db="EMBL/GenBank/DDBJ databases">
        <title>A draft genome for the cacao thread blight pathogen Marasmiellus scandens.</title>
        <authorList>
            <person name="Baruah I.K."/>
            <person name="Leung J."/>
            <person name="Bukari Y."/>
            <person name="Amoako-Attah I."/>
            <person name="Meinhardt L.W."/>
            <person name="Bailey B.A."/>
            <person name="Cohen S.P."/>
        </authorList>
    </citation>
    <scope>NUCLEOTIDE SEQUENCE [LARGE SCALE GENOMIC DNA]</scope>
    <source>
        <strain evidence="1 2">GH-19</strain>
    </source>
</reference>
<sequence>MSANTDKLDFLLDTLKPSSKIPMFDKGEKNEISYPLDSIGRPYTPSQVGRLVCDGTLDIFCLHGLRPIVHTFKENGKEWGGATFAWCAAKLEKCSYLVCFDIILREYLEEKDIEAYLITSSDGPGPEDDTEEGHSLRVLNSAEHQQYVALFDDIPGVFVQTSGALTYIPGGSEQSDNY</sequence>
<evidence type="ECO:0000313" key="2">
    <source>
        <dbReference type="Proteomes" id="UP001498398"/>
    </source>
</evidence>
<accession>A0ABR1K041</accession>
<dbReference type="EMBL" id="JBANRG010000003">
    <property type="protein sequence ID" value="KAK7468905.1"/>
    <property type="molecule type" value="Genomic_DNA"/>
</dbReference>